<protein>
    <submittedName>
        <fullName evidence="4">Mu-like prophage tail protein gpP</fullName>
    </submittedName>
</protein>
<dbReference type="Gene3D" id="3.55.50.10">
    <property type="entry name" value="Baseplate protein-like domains"/>
    <property type="match status" value="1"/>
</dbReference>
<feature type="domain" description="Baseplate hub protein gp44-like N-terminal" evidence="2">
    <location>
        <begin position="8"/>
        <end position="103"/>
    </location>
</feature>
<dbReference type="STRING" id="1855383.SAMN05216548_10511"/>
<dbReference type="OrthoDB" id="9016931at2"/>
<dbReference type="EMBL" id="FOFG01000005">
    <property type="protein sequence ID" value="SEQ48351.1"/>
    <property type="molecule type" value="Genomic_DNA"/>
</dbReference>
<evidence type="ECO:0000313" key="5">
    <source>
        <dbReference type="Proteomes" id="UP000199647"/>
    </source>
</evidence>
<evidence type="ECO:0000256" key="1">
    <source>
        <dbReference type="SAM" id="MobiDB-lite"/>
    </source>
</evidence>
<name>A0A1H9GE23_9HYPH</name>
<evidence type="ECO:0000259" key="2">
    <source>
        <dbReference type="Pfam" id="PF21683"/>
    </source>
</evidence>
<dbReference type="Pfam" id="PF21683">
    <property type="entry name" value="GpP-like_1st"/>
    <property type="match status" value="1"/>
</dbReference>
<accession>A0A1H9GE23</accession>
<feature type="domain" description="Baseplate hub protein gp44/GpP-like C-terminal" evidence="3">
    <location>
        <begin position="264"/>
        <end position="344"/>
    </location>
</feature>
<feature type="region of interest" description="Disordered" evidence="1">
    <location>
        <begin position="324"/>
        <end position="367"/>
    </location>
</feature>
<organism evidence="4 5">
    <name type="scientific">Faunimonas pinastri</name>
    <dbReference type="NCBI Taxonomy" id="1855383"/>
    <lineage>
        <taxon>Bacteria</taxon>
        <taxon>Pseudomonadati</taxon>
        <taxon>Pseudomonadota</taxon>
        <taxon>Alphaproteobacteria</taxon>
        <taxon>Hyphomicrobiales</taxon>
        <taxon>Afifellaceae</taxon>
        <taxon>Faunimonas</taxon>
    </lineage>
</organism>
<sequence length="367" mass="40043">MPVILETVAIIADGVSLQGWQDVNITRSMEQAAISFAMKATNASWSPEAKVLRYGRKIEIRTTPVSQTGAPGSGDLLCTGAVDTYAADYGEGENKEIRIEGRSKARDGIDCPPVKHRTGRVEKKTLLQAAQEFDEFGIGFATDQVLKVIDKIQLIPGLSMFRTLENEARHQGLMLVGQPDGSVNITRAGTKRHAGALVLGQAPVNKMGVQISPKAKRSPIVVRGQRSLGTDRQALRQEHYEYDEESGTYRPHLVIPEGDYTAEQLKTRGKWQRLRMAGNGIQITARVSSWRDEAGALWTPGLLMAIKNRQEDIDQDMTLSSVTFSQSDGEGAGTRADLTFVDPRTHGGKKPQGTADAVYDPGDGLEE</sequence>
<reference evidence="4 5" key="1">
    <citation type="submission" date="2016-10" db="EMBL/GenBank/DDBJ databases">
        <authorList>
            <person name="de Groot N.N."/>
        </authorList>
    </citation>
    <scope>NUCLEOTIDE SEQUENCE [LARGE SCALE GENOMIC DNA]</scope>
    <source>
        <strain evidence="4 5">A52C2</strain>
    </source>
</reference>
<keyword evidence="5" id="KW-1185">Reference proteome</keyword>
<evidence type="ECO:0000313" key="4">
    <source>
        <dbReference type="EMBL" id="SEQ48351.1"/>
    </source>
</evidence>
<evidence type="ECO:0000259" key="3">
    <source>
        <dbReference type="Pfam" id="PF21929"/>
    </source>
</evidence>
<dbReference type="Gene3D" id="2.30.300.10">
    <property type="entry name" value="Baseplate protein-like domain - beta roll fold"/>
    <property type="match status" value="1"/>
</dbReference>
<dbReference type="Proteomes" id="UP000199647">
    <property type="component" value="Unassembled WGS sequence"/>
</dbReference>
<dbReference type="Pfam" id="PF21929">
    <property type="entry name" value="GpP_4th"/>
    <property type="match status" value="1"/>
</dbReference>
<dbReference type="InterPro" id="IPR023399">
    <property type="entry name" value="Baseplate-like_2-layer_sand"/>
</dbReference>
<dbReference type="InterPro" id="IPR049354">
    <property type="entry name" value="GpP-like_N"/>
</dbReference>
<dbReference type="SUPFAM" id="SSF69279">
    <property type="entry name" value="Phage tail proteins"/>
    <property type="match status" value="2"/>
</dbReference>
<dbReference type="RefSeq" id="WP_092496166.1">
    <property type="nucleotide sequence ID" value="NZ_FOFG01000005.1"/>
</dbReference>
<dbReference type="Gene3D" id="3.30.1920.10">
    <property type="entry name" value="Baseplate protein-like domains - 2 layer sandwich fold"/>
    <property type="match status" value="1"/>
</dbReference>
<dbReference type="InterPro" id="IPR053982">
    <property type="entry name" value="Gp44/GpP-like_C"/>
</dbReference>
<dbReference type="PIRSF" id="PIRSF004440">
    <property type="entry name" value="GpP"/>
    <property type="match status" value="1"/>
</dbReference>
<proteinExistence type="predicted"/>
<gene>
    <name evidence="4" type="ORF">SAMN05216548_10511</name>
</gene>
<dbReference type="AlphaFoldDB" id="A0A1H9GE23"/>
<dbReference type="InterPro" id="IPR026276">
    <property type="entry name" value="Baseplate_GpP"/>
</dbReference>